<dbReference type="InterPro" id="IPR019734">
    <property type="entry name" value="TPR_rpt"/>
</dbReference>
<dbReference type="GO" id="GO:0016301">
    <property type="term" value="F:kinase activity"/>
    <property type="evidence" value="ECO:0007669"/>
    <property type="project" value="UniProtKB-KW"/>
</dbReference>
<keyword evidence="9" id="KW-1133">Transmembrane helix</keyword>
<evidence type="ECO:0000256" key="1">
    <source>
        <dbReference type="ARBA" id="ARBA00000085"/>
    </source>
</evidence>
<keyword evidence="3" id="KW-0597">Phosphoprotein</keyword>
<dbReference type="CDD" id="cd00082">
    <property type="entry name" value="HisKA"/>
    <property type="match status" value="1"/>
</dbReference>
<dbReference type="SMART" id="SM00388">
    <property type="entry name" value="HisKA"/>
    <property type="match status" value="1"/>
</dbReference>
<feature type="chain" id="PRO_5046266179" description="histidine kinase" evidence="10">
    <location>
        <begin position="33"/>
        <end position="698"/>
    </location>
</feature>
<keyword evidence="8" id="KW-0175">Coiled coil</keyword>
<dbReference type="EC" id="2.7.13.3" evidence="2"/>
<dbReference type="EMBL" id="JACHCB010000011">
    <property type="protein sequence ID" value="MBB6111256.1"/>
    <property type="molecule type" value="Genomic_DNA"/>
</dbReference>
<dbReference type="PRINTS" id="PR00344">
    <property type="entry name" value="BCTRLSENSOR"/>
</dbReference>
<name>A0ABR6PSL2_9SPHI</name>
<dbReference type="PROSITE" id="PS50005">
    <property type="entry name" value="TPR"/>
    <property type="match status" value="1"/>
</dbReference>
<keyword evidence="6" id="KW-0902">Two-component regulatory system</keyword>
<dbReference type="PANTHER" id="PTHR43711">
    <property type="entry name" value="TWO-COMPONENT HISTIDINE KINASE"/>
    <property type="match status" value="1"/>
</dbReference>
<dbReference type="Gene3D" id="3.30.565.10">
    <property type="entry name" value="Histidine kinase-like ATPase, C-terminal domain"/>
    <property type="match status" value="1"/>
</dbReference>
<proteinExistence type="predicted"/>
<evidence type="ECO:0000259" key="11">
    <source>
        <dbReference type="PROSITE" id="PS50109"/>
    </source>
</evidence>
<dbReference type="SUPFAM" id="SSF47384">
    <property type="entry name" value="Homodimeric domain of signal transducing histidine kinase"/>
    <property type="match status" value="1"/>
</dbReference>
<evidence type="ECO:0000256" key="2">
    <source>
        <dbReference type="ARBA" id="ARBA00012438"/>
    </source>
</evidence>
<dbReference type="Gene3D" id="1.10.287.130">
    <property type="match status" value="1"/>
</dbReference>
<feature type="transmembrane region" description="Helical" evidence="9">
    <location>
        <begin position="420"/>
        <end position="442"/>
    </location>
</feature>
<dbReference type="SMART" id="SM00028">
    <property type="entry name" value="TPR"/>
    <property type="match status" value="4"/>
</dbReference>
<dbReference type="InterPro" id="IPR036890">
    <property type="entry name" value="HATPase_C_sf"/>
</dbReference>
<dbReference type="InterPro" id="IPR011990">
    <property type="entry name" value="TPR-like_helical_dom_sf"/>
</dbReference>
<keyword evidence="13" id="KW-1185">Reference proteome</keyword>
<keyword evidence="7" id="KW-0802">TPR repeat</keyword>
<dbReference type="InterPro" id="IPR003661">
    <property type="entry name" value="HisK_dim/P_dom"/>
</dbReference>
<sequence>MPLPLCLYPANSIKWGCLCLLLTCVLFLSACKQVSTKNSNHPALADSIIDKVNTLLNTGQQERSVIYLDSAYRVFPNPGIADLWKKYNQKANYYLYYDKNLVKEKLYADSMLSILKGKESQYKKEYAGAIFAKGDVLMVEKKYAEAFKCYYDGKLFAQKNLDSCSYCQITYQLGMVRYKQGNYLRAIPYFKQAFAENSHCKADAGFSNLFIYPQSHLNTIALCFEQAGVPDSAVYYYKRALAFIDRNAGRFPEKKQFAEMARAVVYGNLGGAYALMNNYTEAGKYLQESIHINNRPGYAIEDAQTAQLKLAGLYIQSSRFIAADSLLGQIEHDLLAGRGKSQSNADNRLKWKKLKWNYYDKTHQVVQAYQYVQQYDSMRDSLDEVSKGLKIADIDQGFKNIEQQYRLTLLSKNDQLKTTYLVAIIVFAVMTIIILLLVWYNLKRYRNSVNELTKLNQKISEYNTQMQKTLTALEQSQEENTRMMKMVAHDLRNPVGAMMTVATMMLDNKHGPGDDRTMLELIKTSGKNSLNLIDDLLQIHTRLEELKMEPVDMFTLLHYCVELLHFKAEAKGQQILLTADHLTISVNREKMWRVISNLIANAIKFSPSGAVVSVLMIGKEDSVLITIEDHGIGIPIEMRDKIFDMFTEAKRPGTAGEQPFGMGLAISKQIVEAHGGHIWFESKQNNGTFFYVELPLNN</sequence>
<accession>A0ABR6PSL2</accession>
<comment type="caution">
    <text evidence="12">The sequence shown here is derived from an EMBL/GenBank/DDBJ whole genome shotgun (WGS) entry which is preliminary data.</text>
</comment>
<dbReference type="InterPro" id="IPR003594">
    <property type="entry name" value="HATPase_dom"/>
</dbReference>
<feature type="coiled-coil region" evidence="8">
    <location>
        <begin position="445"/>
        <end position="479"/>
    </location>
</feature>
<feature type="repeat" description="TPR" evidence="7">
    <location>
        <begin position="263"/>
        <end position="296"/>
    </location>
</feature>
<dbReference type="SMART" id="SM00387">
    <property type="entry name" value="HATPase_c"/>
    <property type="match status" value="1"/>
</dbReference>
<dbReference type="InterPro" id="IPR004358">
    <property type="entry name" value="Sig_transdc_His_kin-like_C"/>
</dbReference>
<dbReference type="RefSeq" id="WP_076375500.1">
    <property type="nucleotide sequence ID" value="NZ_FTMG01000011.1"/>
</dbReference>
<evidence type="ECO:0000256" key="4">
    <source>
        <dbReference type="ARBA" id="ARBA00022679"/>
    </source>
</evidence>
<evidence type="ECO:0000256" key="8">
    <source>
        <dbReference type="SAM" id="Coils"/>
    </source>
</evidence>
<dbReference type="Gene3D" id="1.25.40.10">
    <property type="entry name" value="Tetratricopeptide repeat domain"/>
    <property type="match status" value="2"/>
</dbReference>
<organism evidence="12 13">
    <name type="scientific">Mucilaginibacter lappiensis</name>
    <dbReference type="NCBI Taxonomy" id="354630"/>
    <lineage>
        <taxon>Bacteria</taxon>
        <taxon>Pseudomonadati</taxon>
        <taxon>Bacteroidota</taxon>
        <taxon>Sphingobacteriia</taxon>
        <taxon>Sphingobacteriales</taxon>
        <taxon>Sphingobacteriaceae</taxon>
        <taxon>Mucilaginibacter</taxon>
    </lineage>
</organism>
<evidence type="ECO:0000313" key="13">
    <source>
        <dbReference type="Proteomes" id="UP000541583"/>
    </source>
</evidence>
<keyword evidence="10" id="KW-0732">Signal</keyword>
<dbReference type="SUPFAM" id="SSF55874">
    <property type="entry name" value="ATPase domain of HSP90 chaperone/DNA topoisomerase II/histidine kinase"/>
    <property type="match status" value="1"/>
</dbReference>
<keyword evidence="9" id="KW-0812">Transmembrane</keyword>
<feature type="signal peptide" evidence="10">
    <location>
        <begin position="1"/>
        <end position="32"/>
    </location>
</feature>
<protein>
    <recommendedName>
        <fullName evidence="2">histidine kinase</fullName>
        <ecNumber evidence="2">2.7.13.3</ecNumber>
    </recommendedName>
</protein>
<dbReference type="InterPro" id="IPR050736">
    <property type="entry name" value="Sensor_HK_Regulatory"/>
</dbReference>
<dbReference type="PROSITE" id="PS50109">
    <property type="entry name" value="HIS_KIN"/>
    <property type="match status" value="1"/>
</dbReference>
<keyword evidence="4" id="KW-0808">Transferase</keyword>
<dbReference type="Proteomes" id="UP000541583">
    <property type="component" value="Unassembled WGS sequence"/>
</dbReference>
<dbReference type="PANTHER" id="PTHR43711:SF31">
    <property type="entry name" value="HISTIDINE KINASE"/>
    <property type="match status" value="1"/>
</dbReference>
<evidence type="ECO:0000256" key="6">
    <source>
        <dbReference type="ARBA" id="ARBA00023012"/>
    </source>
</evidence>
<keyword evidence="5 12" id="KW-0418">Kinase</keyword>
<reference evidence="12 13" key="1">
    <citation type="submission" date="2020-08" db="EMBL/GenBank/DDBJ databases">
        <title>Genomic Encyclopedia of Type Strains, Phase IV (KMG-V): Genome sequencing to study the core and pangenomes of soil and plant-associated prokaryotes.</title>
        <authorList>
            <person name="Whitman W."/>
        </authorList>
    </citation>
    <scope>NUCLEOTIDE SEQUENCE [LARGE SCALE GENOMIC DNA]</scope>
    <source>
        <strain evidence="12 13">ANJLi2</strain>
    </source>
</reference>
<evidence type="ECO:0000256" key="3">
    <source>
        <dbReference type="ARBA" id="ARBA00022553"/>
    </source>
</evidence>
<gene>
    <name evidence="12" type="ORF">HDF23_004024</name>
</gene>
<dbReference type="Pfam" id="PF13181">
    <property type="entry name" value="TPR_8"/>
    <property type="match status" value="1"/>
</dbReference>
<evidence type="ECO:0000256" key="7">
    <source>
        <dbReference type="PROSITE-ProRule" id="PRU00339"/>
    </source>
</evidence>
<dbReference type="SUPFAM" id="SSF48452">
    <property type="entry name" value="TPR-like"/>
    <property type="match status" value="1"/>
</dbReference>
<dbReference type="InterPro" id="IPR005467">
    <property type="entry name" value="His_kinase_dom"/>
</dbReference>
<dbReference type="CDD" id="cd00075">
    <property type="entry name" value="HATPase"/>
    <property type="match status" value="1"/>
</dbReference>
<keyword evidence="9" id="KW-0472">Membrane</keyword>
<evidence type="ECO:0000256" key="9">
    <source>
        <dbReference type="SAM" id="Phobius"/>
    </source>
</evidence>
<evidence type="ECO:0000256" key="5">
    <source>
        <dbReference type="ARBA" id="ARBA00022777"/>
    </source>
</evidence>
<dbReference type="Pfam" id="PF00512">
    <property type="entry name" value="HisKA"/>
    <property type="match status" value="1"/>
</dbReference>
<dbReference type="Pfam" id="PF02518">
    <property type="entry name" value="HATPase_c"/>
    <property type="match status" value="1"/>
</dbReference>
<evidence type="ECO:0000256" key="10">
    <source>
        <dbReference type="SAM" id="SignalP"/>
    </source>
</evidence>
<feature type="domain" description="Histidine kinase" evidence="11">
    <location>
        <begin position="486"/>
        <end position="698"/>
    </location>
</feature>
<comment type="catalytic activity">
    <reaction evidence="1">
        <text>ATP + protein L-histidine = ADP + protein N-phospho-L-histidine.</text>
        <dbReference type="EC" id="2.7.13.3"/>
    </reaction>
</comment>
<evidence type="ECO:0000313" key="12">
    <source>
        <dbReference type="EMBL" id="MBB6111256.1"/>
    </source>
</evidence>
<dbReference type="InterPro" id="IPR036097">
    <property type="entry name" value="HisK_dim/P_sf"/>
</dbReference>